<evidence type="ECO:0000256" key="2">
    <source>
        <dbReference type="ARBA" id="ARBA00023445"/>
    </source>
</evidence>
<feature type="domain" description="NAD-dependent epimerase/dehydratase" evidence="3">
    <location>
        <begin position="18"/>
        <end position="263"/>
    </location>
</feature>
<dbReference type="FunFam" id="3.40.50.720:FF:000085">
    <property type="entry name" value="Dihydroflavonol reductase"/>
    <property type="match status" value="1"/>
</dbReference>
<dbReference type="InterPro" id="IPR050425">
    <property type="entry name" value="NAD(P)_dehydrat-like"/>
</dbReference>
<comment type="similarity">
    <text evidence="2">Belongs to the NAD(P)-dependent epimerase/dehydratase family. Dihydroflavonol-4-reductase subfamily.</text>
</comment>
<dbReference type="SUPFAM" id="SSF51735">
    <property type="entry name" value="NAD(P)-binding Rossmann-fold domains"/>
    <property type="match status" value="1"/>
</dbReference>
<dbReference type="Pfam" id="PF01370">
    <property type="entry name" value="Epimerase"/>
    <property type="match status" value="1"/>
</dbReference>
<dbReference type="PANTHER" id="PTHR10366">
    <property type="entry name" value="NAD DEPENDENT EPIMERASE/DEHYDRATASE"/>
    <property type="match status" value="1"/>
</dbReference>
<evidence type="ECO:0000259" key="3">
    <source>
        <dbReference type="Pfam" id="PF01370"/>
    </source>
</evidence>
<accession>A0A7S3Z7T0</accession>
<gene>
    <name evidence="4" type="ORF">LGLO00237_LOCUS26252</name>
</gene>
<dbReference type="InterPro" id="IPR001509">
    <property type="entry name" value="Epimerase_deHydtase"/>
</dbReference>
<evidence type="ECO:0000313" key="4">
    <source>
        <dbReference type="EMBL" id="CAE0674478.1"/>
    </source>
</evidence>
<dbReference type="PANTHER" id="PTHR10366:SF564">
    <property type="entry name" value="STEROL-4-ALPHA-CARBOXYLATE 3-DEHYDROGENASE, DECARBOXYLATING"/>
    <property type="match status" value="1"/>
</dbReference>
<dbReference type="InterPro" id="IPR036291">
    <property type="entry name" value="NAD(P)-bd_dom_sf"/>
</dbReference>
<name>A0A7S3Z7T0_9EUKA</name>
<dbReference type="Gene3D" id="3.40.50.720">
    <property type="entry name" value="NAD(P)-binding Rossmann-like Domain"/>
    <property type="match status" value="1"/>
</dbReference>
<sequence>MPAFNDQKGRAIPEGSIVAVTGASGYIGSHVVKVLLEHKYTVRACVRDAENKEKTAHLNAMAEKASGKLELFSADLFKAGSYDKAFDGADAVVHCAAIVANKNSVKGDAYKAIVDPSVAGTVTVTESIHKSKSIKRVVHTSSVAAIQTYDKPSTHVFSEEDWNTWSSTTNEDYYGLGKTLAEEKAILSSHGKDYDLVVINPCVVVGTCLTKKHTKASPVFIRQLLYGNAMADTPMTFVDVEDVAMAHLEALRRPEAGNNRFVIAGDDETSFFRFPALADKMQKMYPDLKVDANLYGGVMFNLAWTFTMTAFEKAVIQTDVHFTNEKSKKVLGLKYASFDDTLKRTVDSMVDTGFVKPRKKQP</sequence>
<proteinExistence type="inferred from homology"/>
<protein>
    <recommendedName>
        <fullName evidence="3">NAD-dependent epimerase/dehydratase domain-containing protein</fullName>
    </recommendedName>
</protein>
<keyword evidence="1" id="KW-0560">Oxidoreductase</keyword>
<dbReference type="AlphaFoldDB" id="A0A7S3Z7T0"/>
<dbReference type="GO" id="GO:0016616">
    <property type="term" value="F:oxidoreductase activity, acting on the CH-OH group of donors, NAD or NADP as acceptor"/>
    <property type="evidence" value="ECO:0007669"/>
    <property type="project" value="TreeGrafter"/>
</dbReference>
<evidence type="ECO:0000256" key="1">
    <source>
        <dbReference type="ARBA" id="ARBA00023002"/>
    </source>
</evidence>
<reference evidence="4" key="1">
    <citation type="submission" date="2021-01" db="EMBL/GenBank/DDBJ databases">
        <authorList>
            <person name="Corre E."/>
            <person name="Pelletier E."/>
            <person name="Niang G."/>
            <person name="Scheremetjew M."/>
            <person name="Finn R."/>
            <person name="Kale V."/>
            <person name="Holt S."/>
            <person name="Cochrane G."/>
            <person name="Meng A."/>
            <person name="Brown T."/>
            <person name="Cohen L."/>
        </authorList>
    </citation>
    <scope>NUCLEOTIDE SEQUENCE</scope>
    <source>
        <strain evidence="4">CCCM811</strain>
    </source>
</reference>
<organism evidence="4">
    <name type="scientific">Lotharella globosa</name>
    <dbReference type="NCBI Taxonomy" id="91324"/>
    <lineage>
        <taxon>Eukaryota</taxon>
        <taxon>Sar</taxon>
        <taxon>Rhizaria</taxon>
        <taxon>Cercozoa</taxon>
        <taxon>Chlorarachniophyceae</taxon>
        <taxon>Lotharella</taxon>
    </lineage>
</organism>
<dbReference type="EMBL" id="HBIV01036834">
    <property type="protein sequence ID" value="CAE0674478.1"/>
    <property type="molecule type" value="Transcribed_RNA"/>
</dbReference>